<feature type="signal peptide" evidence="4">
    <location>
        <begin position="1"/>
        <end position="16"/>
    </location>
</feature>
<dbReference type="AlphaFoldDB" id="A0A9P1GET3"/>
<comment type="caution">
    <text evidence="6">The sequence shown here is derived from an EMBL/GenBank/DDBJ whole genome shotgun (WGS) entry which is preliminary data.</text>
</comment>
<dbReference type="EMBL" id="CAMXCT020004190">
    <property type="protein sequence ID" value="CAL1161427.1"/>
    <property type="molecule type" value="Genomic_DNA"/>
</dbReference>
<dbReference type="InterPro" id="IPR036962">
    <property type="entry name" value="Glyco_hydro_3_N_sf"/>
</dbReference>
<evidence type="ECO:0000256" key="2">
    <source>
        <dbReference type="ARBA" id="ARBA00022801"/>
    </source>
</evidence>
<dbReference type="InterPro" id="IPR026891">
    <property type="entry name" value="Fn3-like"/>
</dbReference>
<sequence length="800" mass="86664">MPFPRWFSALLAVAGAQPSYYDAGVSACVVGGGFDHFPFCNVSLPLDARVHDLVSRIPVEAKANLLTARGHLKNRGRQALPELGVPSYYWGSNCLHSAMSANCTAAGRCSTSFPSGPSWSATFDRELMRSMAGVVGRETRAFFNMGNFTDNGKNGMGLDCWGPVLNINRDPRWGRHGEGGTEDPFLMGQLGLAWTKGLQEGEDKRFIQVAVTLKHFDANSLEGGAEADQGYDRHDFSATISKYLLADYYWPAFKAPIREGKAKGVMCSYNAVNGIPTCLDPLMKAARTAWNFTGYVTSDSDAVSDAWRRHRYVQTPAEASCLAVKNGQCDIDSGNTYYDNLLQGVQEGHCSMQDVDRALFNTLRVRFELGLFDPTADQPYWKLGAGDIGTDNAKELNLEAAQASLVLLSNPGILPLKGGQRLALLGPHAAASMDLIQVDTGRVCPGDTGDDENFWCVKTPYAAIQSLNAAKNGSTVYVKGCNLSEAIPGGLQQAISAAKASEVVVLGLGISERPEISDNFLEREAHDRDSIDLPNVQKQLAAEIIGLGKPTIVFLLNGGMVAVEEFLNKNNVAVIEAFYPGMEGATALAQSIFGLANKWGRMPYTVYRSDWPNHNSMIDHDVTHQRTYRYGADAVVPFGFGLSLSRFSLSFTPTLNADLRPVVLSSTVTSNVTFTVVARNLGSLMGDAVVMAYFHPKQVALPLHPQKSLFDFARAKNIAAGSEAHVNFTISQNSFLLATAEGDLVRAPGDYLLTFEDGAGEILSLQLQIQGPQVVVEPFPGRSLNAESRTEKREVAAAKK</sequence>
<dbReference type="InterPro" id="IPR001764">
    <property type="entry name" value="Glyco_hydro_3_N"/>
</dbReference>
<dbReference type="GO" id="GO:0046556">
    <property type="term" value="F:alpha-L-arabinofuranosidase activity"/>
    <property type="evidence" value="ECO:0007669"/>
    <property type="project" value="TreeGrafter"/>
</dbReference>
<dbReference type="EMBL" id="CAMXCT030004190">
    <property type="protein sequence ID" value="CAL4795364.1"/>
    <property type="molecule type" value="Genomic_DNA"/>
</dbReference>
<gene>
    <name evidence="6" type="ORF">C1SCF055_LOCUS33534</name>
</gene>
<keyword evidence="1 4" id="KW-0732">Signal</keyword>
<dbReference type="Gene3D" id="3.20.20.300">
    <property type="entry name" value="Glycoside hydrolase, family 3, N-terminal domain"/>
    <property type="match status" value="1"/>
</dbReference>
<dbReference type="Pfam" id="PF01915">
    <property type="entry name" value="Glyco_hydro_3_C"/>
    <property type="match status" value="1"/>
</dbReference>
<dbReference type="Gene3D" id="2.60.40.10">
    <property type="entry name" value="Immunoglobulins"/>
    <property type="match status" value="1"/>
</dbReference>
<dbReference type="Pfam" id="PF00933">
    <property type="entry name" value="Glyco_hydro_3"/>
    <property type="match status" value="1"/>
</dbReference>
<dbReference type="PRINTS" id="PR00133">
    <property type="entry name" value="GLHYDRLASE3"/>
</dbReference>
<organism evidence="6">
    <name type="scientific">Cladocopium goreaui</name>
    <dbReference type="NCBI Taxonomy" id="2562237"/>
    <lineage>
        <taxon>Eukaryota</taxon>
        <taxon>Sar</taxon>
        <taxon>Alveolata</taxon>
        <taxon>Dinophyceae</taxon>
        <taxon>Suessiales</taxon>
        <taxon>Symbiodiniaceae</taxon>
        <taxon>Cladocopium</taxon>
    </lineage>
</organism>
<dbReference type="PANTHER" id="PTHR42721">
    <property type="entry name" value="SUGAR HYDROLASE-RELATED"/>
    <property type="match status" value="1"/>
</dbReference>
<feature type="domain" description="Fibronectin type III-like" evidence="5">
    <location>
        <begin position="688"/>
        <end position="759"/>
    </location>
</feature>
<protein>
    <submittedName>
        <fullName evidence="7">Probable exo-1,4-beta-xylosidase bxlB (1,4-beta-D-xylan xylohydrolase bxlB) (Beta-xylosidase bxlB) (Xylobiase bxlB)</fullName>
    </submittedName>
</protein>
<evidence type="ECO:0000259" key="5">
    <source>
        <dbReference type="SMART" id="SM01217"/>
    </source>
</evidence>
<evidence type="ECO:0000256" key="1">
    <source>
        <dbReference type="ARBA" id="ARBA00022729"/>
    </source>
</evidence>
<feature type="non-terminal residue" evidence="6">
    <location>
        <position position="1"/>
    </location>
</feature>
<evidence type="ECO:0000256" key="4">
    <source>
        <dbReference type="SAM" id="SignalP"/>
    </source>
</evidence>
<dbReference type="InterPro" id="IPR002772">
    <property type="entry name" value="Glyco_hydro_3_C"/>
</dbReference>
<dbReference type="EMBL" id="CAMXCT010004190">
    <property type="protein sequence ID" value="CAI4008052.1"/>
    <property type="molecule type" value="Genomic_DNA"/>
</dbReference>
<dbReference type="SMART" id="SM01217">
    <property type="entry name" value="Fn3_like"/>
    <property type="match status" value="1"/>
</dbReference>
<dbReference type="GO" id="GO:0009044">
    <property type="term" value="F:xylan 1,4-beta-xylosidase activity"/>
    <property type="evidence" value="ECO:0007669"/>
    <property type="project" value="InterPro"/>
</dbReference>
<dbReference type="InterPro" id="IPR013783">
    <property type="entry name" value="Ig-like_fold"/>
</dbReference>
<dbReference type="Gene3D" id="3.40.50.1700">
    <property type="entry name" value="Glycoside hydrolase family 3 C-terminal domain"/>
    <property type="match status" value="1"/>
</dbReference>
<dbReference type="Proteomes" id="UP001152797">
    <property type="component" value="Unassembled WGS sequence"/>
</dbReference>
<dbReference type="SUPFAM" id="SSF52279">
    <property type="entry name" value="Beta-D-glucan exohydrolase, C-terminal domain"/>
    <property type="match status" value="1"/>
</dbReference>
<keyword evidence="2" id="KW-0378">Hydrolase</keyword>
<evidence type="ECO:0000313" key="7">
    <source>
        <dbReference type="EMBL" id="CAL4795364.1"/>
    </source>
</evidence>
<dbReference type="GO" id="GO:0045493">
    <property type="term" value="P:xylan catabolic process"/>
    <property type="evidence" value="ECO:0007669"/>
    <property type="project" value="InterPro"/>
</dbReference>
<dbReference type="PANTHER" id="PTHR42721:SF41">
    <property type="entry name" value="GLYCOSIDE HYDROLASE FAMILY 3 C-TERMINAL DOMAIN-CONTAINING PROTEIN"/>
    <property type="match status" value="1"/>
</dbReference>
<keyword evidence="8" id="KW-1185">Reference proteome</keyword>
<accession>A0A9P1GET3</accession>
<dbReference type="InterPro" id="IPR036881">
    <property type="entry name" value="Glyco_hydro_3_C_sf"/>
</dbReference>
<evidence type="ECO:0000256" key="3">
    <source>
        <dbReference type="ARBA" id="ARBA00023295"/>
    </source>
</evidence>
<reference evidence="7 8" key="2">
    <citation type="submission" date="2024-05" db="EMBL/GenBank/DDBJ databases">
        <authorList>
            <person name="Chen Y."/>
            <person name="Shah S."/>
            <person name="Dougan E. K."/>
            <person name="Thang M."/>
            <person name="Chan C."/>
        </authorList>
    </citation>
    <scope>NUCLEOTIDE SEQUENCE [LARGE SCALE GENOMIC DNA]</scope>
</reference>
<dbReference type="InterPro" id="IPR044993">
    <property type="entry name" value="BXL"/>
</dbReference>
<dbReference type="SUPFAM" id="SSF51445">
    <property type="entry name" value="(Trans)glycosidases"/>
    <property type="match status" value="1"/>
</dbReference>
<dbReference type="OrthoDB" id="408728at2759"/>
<name>A0A9P1GET3_9DINO</name>
<reference evidence="6" key="1">
    <citation type="submission" date="2022-10" db="EMBL/GenBank/DDBJ databases">
        <authorList>
            <person name="Chen Y."/>
            <person name="Dougan E. K."/>
            <person name="Chan C."/>
            <person name="Rhodes N."/>
            <person name="Thang M."/>
        </authorList>
    </citation>
    <scope>NUCLEOTIDE SEQUENCE</scope>
</reference>
<dbReference type="InterPro" id="IPR017853">
    <property type="entry name" value="GH"/>
</dbReference>
<feature type="chain" id="PRO_5043272805" evidence="4">
    <location>
        <begin position="17"/>
        <end position="800"/>
    </location>
</feature>
<evidence type="ECO:0000313" key="6">
    <source>
        <dbReference type="EMBL" id="CAI4008052.1"/>
    </source>
</evidence>
<dbReference type="GO" id="GO:0031222">
    <property type="term" value="P:arabinan catabolic process"/>
    <property type="evidence" value="ECO:0007669"/>
    <property type="project" value="TreeGrafter"/>
</dbReference>
<proteinExistence type="predicted"/>
<keyword evidence="3" id="KW-0326">Glycosidase</keyword>
<evidence type="ECO:0000313" key="8">
    <source>
        <dbReference type="Proteomes" id="UP001152797"/>
    </source>
</evidence>